<dbReference type="Proteomes" id="UP001285441">
    <property type="component" value="Unassembled WGS sequence"/>
</dbReference>
<proteinExistence type="predicted"/>
<keyword evidence="2" id="KW-0472">Membrane</keyword>
<organism evidence="3 4">
    <name type="scientific">Podospora didyma</name>
    <dbReference type="NCBI Taxonomy" id="330526"/>
    <lineage>
        <taxon>Eukaryota</taxon>
        <taxon>Fungi</taxon>
        <taxon>Dikarya</taxon>
        <taxon>Ascomycota</taxon>
        <taxon>Pezizomycotina</taxon>
        <taxon>Sordariomycetes</taxon>
        <taxon>Sordariomycetidae</taxon>
        <taxon>Sordariales</taxon>
        <taxon>Podosporaceae</taxon>
        <taxon>Podospora</taxon>
    </lineage>
</organism>
<evidence type="ECO:0000313" key="3">
    <source>
        <dbReference type="EMBL" id="KAK3366431.1"/>
    </source>
</evidence>
<keyword evidence="2" id="KW-0812">Transmembrane</keyword>
<keyword evidence="4" id="KW-1185">Reference proteome</keyword>
<accession>A0AAE0N0J8</accession>
<evidence type="ECO:0008006" key="5">
    <source>
        <dbReference type="Google" id="ProtNLM"/>
    </source>
</evidence>
<gene>
    <name evidence="3" type="ORF">B0H63DRAFT_529814</name>
</gene>
<dbReference type="EMBL" id="JAULSW010000012">
    <property type="protein sequence ID" value="KAK3366431.1"/>
    <property type="molecule type" value="Genomic_DNA"/>
</dbReference>
<keyword evidence="2" id="KW-1133">Transmembrane helix</keyword>
<name>A0AAE0N0J8_9PEZI</name>
<feature type="compositionally biased region" description="Polar residues" evidence="1">
    <location>
        <begin position="132"/>
        <end position="154"/>
    </location>
</feature>
<evidence type="ECO:0000313" key="4">
    <source>
        <dbReference type="Proteomes" id="UP001285441"/>
    </source>
</evidence>
<reference evidence="3" key="2">
    <citation type="submission" date="2023-06" db="EMBL/GenBank/DDBJ databases">
        <authorList>
            <consortium name="Lawrence Berkeley National Laboratory"/>
            <person name="Haridas S."/>
            <person name="Hensen N."/>
            <person name="Bonometti L."/>
            <person name="Westerberg I."/>
            <person name="Brannstrom I.O."/>
            <person name="Guillou S."/>
            <person name="Cros-Aarteil S."/>
            <person name="Calhoun S."/>
            <person name="Kuo A."/>
            <person name="Mondo S."/>
            <person name="Pangilinan J."/>
            <person name="Riley R."/>
            <person name="LaButti K."/>
            <person name="Andreopoulos B."/>
            <person name="Lipzen A."/>
            <person name="Chen C."/>
            <person name="Yanf M."/>
            <person name="Daum C."/>
            <person name="Ng V."/>
            <person name="Clum A."/>
            <person name="Steindorff A."/>
            <person name="Ohm R."/>
            <person name="Martin F."/>
            <person name="Silar P."/>
            <person name="Natvig D."/>
            <person name="Lalanne C."/>
            <person name="Gautier V."/>
            <person name="Ament-velasquez S.L."/>
            <person name="Kruys A."/>
            <person name="Hutchinson M.I."/>
            <person name="Powell A.J."/>
            <person name="Barry K."/>
            <person name="Miller A.N."/>
            <person name="Grigoriev I.V."/>
            <person name="Debuchy R."/>
            <person name="Gladieux P."/>
            <person name="Thoren M.H."/>
            <person name="Johannesson H."/>
        </authorList>
    </citation>
    <scope>NUCLEOTIDE SEQUENCE</scope>
    <source>
        <strain evidence="3">CBS 232.78</strain>
    </source>
</reference>
<evidence type="ECO:0000256" key="2">
    <source>
        <dbReference type="SAM" id="Phobius"/>
    </source>
</evidence>
<comment type="caution">
    <text evidence="3">The sequence shown here is derived from an EMBL/GenBank/DDBJ whole genome shotgun (WGS) entry which is preliminary data.</text>
</comment>
<feature type="region of interest" description="Disordered" evidence="1">
    <location>
        <begin position="33"/>
        <end position="68"/>
    </location>
</feature>
<feature type="compositionally biased region" description="Low complexity" evidence="1">
    <location>
        <begin position="44"/>
        <end position="58"/>
    </location>
</feature>
<feature type="region of interest" description="Disordered" evidence="1">
    <location>
        <begin position="130"/>
        <end position="167"/>
    </location>
</feature>
<reference evidence="3" key="1">
    <citation type="journal article" date="2023" name="Mol. Phylogenet. Evol.">
        <title>Genome-scale phylogeny and comparative genomics of the fungal order Sordariales.</title>
        <authorList>
            <person name="Hensen N."/>
            <person name="Bonometti L."/>
            <person name="Westerberg I."/>
            <person name="Brannstrom I.O."/>
            <person name="Guillou S."/>
            <person name="Cros-Aarteil S."/>
            <person name="Calhoun S."/>
            <person name="Haridas S."/>
            <person name="Kuo A."/>
            <person name="Mondo S."/>
            <person name="Pangilinan J."/>
            <person name="Riley R."/>
            <person name="LaButti K."/>
            <person name="Andreopoulos B."/>
            <person name="Lipzen A."/>
            <person name="Chen C."/>
            <person name="Yan M."/>
            <person name="Daum C."/>
            <person name="Ng V."/>
            <person name="Clum A."/>
            <person name="Steindorff A."/>
            <person name="Ohm R.A."/>
            <person name="Martin F."/>
            <person name="Silar P."/>
            <person name="Natvig D.O."/>
            <person name="Lalanne C."/>
            <person name="Gautier V."/>
            <person name="Ament-Velasquez S.L."/>
            <person name="Kruys A."/>
            <person name="Hutchinson M.I."/>
            <person name="Powell A.J."/>
            <person name="Barry K."/>
            <person name="Miller A.N."/>
            <person name="Grigoriev I.V."/>
            <person name="Debuchy R."/>
            <person name="Gladieux P."/>
            <person name="Hiltunen Thoren M."/>
            <person name="Johannesson H."/>
        </authorList>
    </citation>
    <scope>NUCLEOTIDE SEQUENCE</scope>
    <source>
        <strain evidence="3">CBS 232.78</strain>
    </source>
</reference>
<evidence type="ECO:0000256" key="1">
    <source>
        <dbReference type="SAM" id="MobiDB-lite"/>
    </source>
</evidence>
<feature type="transmembrane region" description="Helical" evidence="2">
    <location>
        <begin position="76"/>
        <end position="97"/>
    </location>
</feature>
<protein>
    <recommendedName>
        <fullName evidence="5">Mid2 domain-containing protein</fullName>
    </recommendedName>
</protein>
<sequence length="167" mass="17048">MPILEEITQTTPQSAAKPTDTLVIDVGKPGTDVGPPVILPSPPVRVASTASPSAATTRDSTDGMSDGGEASTGVKAGIALAVLGAVLLALLAMWICAECRKRRLATTTRVWRGDEKALSHIYTAAFEMPASSAGQQAQGETPSVSPITTATNPAGSLAPVSPLTNDR</sequence>
<dbReference type="AlphaFoldDB" id="A0AAE0N0J8"/>